<dbReference type="Pfam" id="PF13302">
    <property type="entry name" value="Acetyltransf_3"/>
    <property type="match status" value="1"/>
</dbReference>
<dbReference type="InterPro" id="IPR000182">
    <property type="entry name" value="GNAT_dom"/>
</dbReference>
<dbReference type="PANTHER" id="PTHR43415:SF6">
    <property type="entry name" value="SPERMIDINE N(1)-ACETYLTRANSFERASE"/>
    <property type="match status" value="1"/>
</dbReference>
<comment type="caution">
    <text evidence="2">The sequence shown here is derived from an EMBL/GenBank/DDBJ whole genome shotgun (WGS) entry which is preliminary data.</text>
</comment>
<dbReference type="EMBL" id="BPQQ01000044">
    <property type="protein sequence ID" value="GJE01929.1"/>
    <property type="molecule type" value="Genomic_DNA"/>
</dbReference>
<sequence>MSLTVKLRPLEREDLLFVHQLNNNDSIMRYWFEEAYESFAELAQLYERNIHNQTERRFIIGSASDERAGMVELVEINHLHRRCEFQIAVHPAFQGRGYARQATRIAIDYAFSVLNIHKLYLHVDKDNRRAVAIYESCGFTTEGVLRDEFFVNGRYRDAVRMCLFQPDYLARRGGGDVQEPVLKT</sequence>
<feature type="domain" description="N-acetyltransferase" evidence="1">
    <location>
        <begin position="5"/>
        <end position="166"/>
    </location>
</feature>
<name>A0ABQ4SJH6_9HYPH</name>
<accession>A0ABQ4SJH6</accession>
<dbReference type="PANTHER" id="PTHR43415">
    <property type="entry name" value="SPERMIDINE N(1)-ACETYLTRANSFERASE"/>
    <property type="match status" value="1"/>
</dbReference>
<reference evidence="2" key="2">
    <citation type="submission" date="2021-08" db="EMBL/GenBank/DDBJ databases">
        <authorList>
            <person name="Tani A."/>
            <person name="Ola A."/>
            <person name="Ogura Y."/>
            <person name="Katsura K."/>
            <person name="Hayashi T."/>
        </authorList>
    </citation>
    <scope>NUCLEOTIDE SEQUENCE</scope>
    <source>
        <strain evidence="2">DSM 17168</strain>
    </source>
</reference>
<reference evidence="2" key="1">
    <citation type="journal article" date="2021" name="Front. Microbiol.">
        <title>Comprehensive Comparative Genomics and Phenotyping of Methylobacterium Species.</title>
        <authorList>
            <person name="Alessa O."/>
            <person name="Ogura Y."/>
            <person name="Fujitani Y."/>
            <person name="Takami H."/>
            <person name="Hayashi T."/>
            <person name="Sahin N."/>
            <person name="Tani A."/>
        </authorList>
    </citation>
    <scope>NUCLEOTIDE SEQUENCE</scope>
    <source>
        <strain evidence="2">DSM 17168</strain>
    </source>
</reference>
<evidence type="ECO:0000259" key="1">
    <source>
        <dbReference type="PROSITE" id="PS51186"/>
    </source>
</evidence>
<dbReference type="PROSITE" id="PS51186">
    <property type="entry name" value="GNAT"/>
    <property type="match status" value="1"/>
</dbReference>
<gene>
    <name evidence="2" type="primary">speG</name>
    <name evidence="2" type="ORF">GMJLKIPL_3871</name>
</gene>
<dbReference type="Gene3D" id="3.40.630.30">
    <property type="match status" value="1"/>
</dbReference>
<dbReference type="NCBIfam" id="NF011709">
    <property type="entry name" value="PRK15130.1"/>
    <property type="match status" value="1"/>
</dbReference>
<proteinExistence type="predicted"/>
<evidence type="ECO:0000313" key="3">
    <source>
        <dbReference type="Proteomes" id="UP001055153"/>
    </source>
</evidence>
<dbReference type="InterPro" id="IPR016181">
    <property type="entry name" value="Acyl_CoA_acyltransferase"/>
</dbReference>
<protein>
    <submittedName>
        <fullName evidence="2">Spermidine N(1)-acetyltransferase</fullName>
    </submittedName>
</protein>
<dbReference type="SUPFAM" id="SSF55729">
    <property type="entry name" value="Acyl-CoA N-acyltransferases (Nat)"/>
    <property type="match status" value="1"/>
</dbReference>
<organism evidence="2 3">
    <name type="scientific">Methylobacterium isbiliense</name>
    <dbReference type="NCBI Taxonomy" id="315478"/>
    <lineage>
        <taxon>Bacteria</taxon>
        <taxon>Pseudomonadati</taxon>
        <taxon>Pseudomonadota</taxon>
        <taxon>Alphaproteobacteria</taxon>
        <taxon>Hyphomicrobiales</taxon>
        <taxon>Methylobacteriaceae</taxon>
        <taxon>Methylobacterium</taxon>
    </lineage>
</organism>
<keyword evidence="3" id="KW-1185">Reference proteome</keyword>
<dbReference type="Proteomes" id="UP001055153">
    <property type="component" value="Unassembled WGS sequence"/>
</dbReference>
<evidence type="ECO:0000313" key="2">
    <source>
        <dbReference type="EMBL" id="GJE01929.1"/>
    </source>
</evidence>
<dbReference type="CDD" id="cd04301">
    <property type="entry name" value="NAT_SF"/>
    <property type="match status" value="1"/>
</dbReference>